<feature type="transmembrane region" description="Helical" evidence="9">
    <location>
        <begin position="109"/>
        <end position="125"/>
    </location>
</feature>
<sequence length="293" mass="31641">MVEQPSPNRTDKSNGIKISVVDVSKNVIPPEPVKESDKDAKKTTTGNTPQPYFTMFVAEVIGTGLLMFLGCMGCINTYDEAAISHHFGGITFGLTVMLIIQTFGHISGAHLNPAVTIATVLYGILKPLMAVIYVLGQFAGATLGYGLLKILVPEKYAPDGFCITSLNENVTVIQGLAIEVVITTVLVLICCAVWDKRNEAKADSVPLRFGFAIAAISMSAGPLTGASMNTARSFAPLVFGGSWQDHWIYWVGPNLAAFVGCSIYRFLFKDPKENESKRESIYLNDVAHSAEKV</sequence>
<feature type="transmembrane region" description="Helical" evidence="9">
    <location>
        <begin position="206"/>
        <end position="227"/>
    </location>
</feature>
<reference evidence="10" key="1">
    <citation type="journal article" date="2023" name="G3 (Bethesda)">
        <title>Whole genome assemblies of Zophobas morio and Tenebrio molitor.</title>
        <authorList>
            <person name="Kaur S."/>
            <person name="Stinson S.A."/>
            <person name="diCenzo G.C."/>
        </authorList>
    </citation>
    <scope>NUCLEOTIDE SEQUENCE</scope>
    <source>
        <strain evidence="10">QUZm001</strain>
    </source>
</reference>
<dbReference type="PANTHER" id="PTHR19139:SF270">
    <property type="entry name" value="ENTOMOGLYCEROPORIN 1-RELATED"/>
    <property type="match status" value="1"/>
</dbReference>
<dbReference type="PROSITE" id="PS00221">
    <property type="entry name" value="MIP"/>
    <property type="match status" value="1"/>
</dbReference>
<evidence type="ECO:0000256" key="1">
    <source>
        <dbReference type="ARBA" id="ARBA00004141"/>
    </source>
</evidence>
<dbReference type="GO" id="GO:0015267">
    <property type="term" value="F:channel activity"/>
    <property type="evidence" value="ECO:0007669"/>
    <property type="project" value="InterPro"/>
</dbReference>
<evidence type="ECO:0000256" key="2">
    <source>
        <dbReference type="ARBA" id="ARBA00006175"/>
    </source>
</evidence>
<dbReference type="AlphaFoldDB" id="A0AA38IIY7"/>
<dbReference type="SUPFAM" id="SSF81338">
    <property type="entry name" value="Aquaporin-like"/>
    <property type="match status" value="1"/>
</dbReference>
<gene>
    <name evidence="10" type="ORF">Zmor_014121</name>
</gene>
<dbReference type="EMBL" id="JALNTZ010000004">
    <property type="protein sequence ID" value="KAJ3654971.1"/>
    <property type="molecule type" value="Genomic_DNA"/>
</dbReference>
<keyword evidence="3 7" id="KW-0813">Transport</keyword>
<organism evidence="10 11">
    <name type="scientific">Zophobas morio</name>
    <dbReference type="NCBI Taxonomy" id="2755281"/>
    <lineage>
        <taxon>Eukaryota</taxon>
        <taxon>Metazoa</taxon>
        <taxon>Ecdysozoa</taxon>
        <taxon>Arthropoda</taxon>
        <taxon>Hexapoda</taxon>
        <taxon>Insecta</taxon>
        <taxon>Pterygota</taxon>
        <taxon>Neoptera</taxon>
        <taxon>Endopterygota</taxon>
        <taxon>Coleoptera</taxon>
        <taxon>Polyphaga</taxon>
        <taxon>Cucujiformia</taxon>
        <taxon>Tenebrionidae</taxon>
        <taxon>Zophobas</taxon>
    </lineage>
</organism>
<dbReference type="InterPro" id="IPR034294">
    <property type="entry name" value="Aquaporin_transptr"/>
</dbReference>
<keyword evidence="4 7" id="KW-0812">Transmembrane</keyword>
<feature type="region of interest" description="Disordered" evidence="8">
    <location>
        <begin position="1"/>
        <end position="23"/>
    </location>
</feature>
<dbReference type="InterPro" id="IPR000425">
    <property type="entry name" value="MIP"/>
</dbReference>
<dbReference type="Proteomes" id="UP001168821">
    <property type="component" value="Unassembled WGS sequence"/>
</dbReference>
<proteinExistence type="inferred from homology"/>
<dbReference type="Gene3D" id="1.20.1080.10">
    <property type="entry name" value="Glycerol uptake facilitator protein"/>
    <property type="match status" value="1"/>
</dbReference>
<comment type="similarity">
    <text evidence="2 7">Belongs to the MIP/aquaporin (TC 1.A.8) family.</text>
</comment>
<evidence type="ECO:0000256" key="4">
    <source>
        <dbReference type="ARBA" id="ARBA00022692"/>
    </source>
</evidence>
<evidence type="ECO:0000256" key="9">
    <source>
        <dbReference type="SAM" id="Phobius"/>
    </source>
</evidence>
<comment type="subcellular location">
    <subcellularLocation>
        <location evidence="1">Membrane</location>
        <topology evidence="1">Multi-pass membrane protein</topology>
    </subcellularLocation>
</comment>
<evidence type="ECO:0000256" key="3">
    <source>
        <dbReference type="ARBA" id="ARBA00022448"/>
    </source>
</evidence>
<evidence type="ECO:0000313" key="11">
    <source>
        <dbReference type="Proteomes" id="UP001168821"/>
    </source>
</evidence>
<feature type="transmembrane region" description="Helical" evidence="9">
    <location>
        <begin position="247"/>
        <end position="268"/>
    </location>
</feature>
<dbReference type="PRINTS" id="PR00783">
    <property type="entry name" value="MINTRINSICP"/>
</dbReference>
<evidence type="ECO:0000256" key="5">
    <source>
        <dbReference type="ARBA" id="ARBA00022989"/>
    </source>
</evidence>
<keyword evidence="6 9" id="KW-0472">Membrane</keyword>
<dbReference type="FunFam" id="1.20.1080.10:FF:000020">
    <property type="entry name" value="Entomoglyceroporin 4, isoform A"/>
    <property type="match status" value="1"/>
</dbReference>
<dbReference type="PANTHER" id="PTHR19139">
    <property type="entry name" value="AQUAPORIN TRANSPORTER"/>
    <property type="match status" value="1"/>
</dbReference>
<evidence type="ECO:0000313" key="10">
    <source>
        <dbReference type="EMBL" id="KAJ3654971.1"/>
    </source>
</evidence>
<dbReference type="Pfam" id="PF00230">
    <property type="entry name" value="MIP"/>
    <property type="match status" value="1"/>
</dbReference>
<dbReference type="InterPro" id="IPR023271">
    <property type="entry name" value="Aquaporin-like"/>
</dbReference>
<feature type="transmembrane region" description="Helical" evidence="9">
    <location>
        <begin position="172"/>
        <end position="194"/>
    </location>
</feature>
<feature type="transmembrane region" description="Helical" evidence="9">
    <location>
        <begin position="87"/>
        <end position="103"/>
    </location>
</feature>
<feature type="transmembrane region" description="Helical" evidence="9">
    <location>
        <begin position="52"/>
        <end position="75"/>
    </location>
</feature>
<accession>A0AA38IIY7</accession>
<dbReference type="GO" id="GO:0005886">
    <property type="term" value="C:plasma membrane"/>
    <property type="evidence" value="ECO:0007669"/>
    <property type="project" value="TreeGrafter"/>
</dbReference>
<comment type="caution">
    <text evidence="10">The sequence shown here is derived from an EMBL/GenBank/DDBJ whole genome shotgun (WGS) entry which is preliminary data.</text>
</comment>
<evidence type="ECO:0000256" key="6">
    <source>
        <dbReference type="ARBA" id="ARBA00023136"/>
    </source>
</evidence>
<dbReference type="InterPro" id="IPR022357">
    <property type="entry name" value="MIP_CS"/>
</dbReference>
<name>A0AA38IIY7_9CUCU</name>
<keyword evidence="11" id="KW-1185">Reference proteome</keyword>
<feature type="transmembrane region" description="Helical" evidence="9">
    <location>
        <begin position="132"/>
        <end position="152"/>
    </location>
</feature>
<protein>
    <recommendedName>
        <fullName evidence="12">Aquaporin</fullName>
    </recommendedName>
</protein>
<dbReference type="CDD" id="cd00333">
    <property type="entry name" value="MIP"/>
    <property type="match status" value="1"/>
</dbReference>
<evidence type="ECO:0000256" key="7">
    <source>
        <dbReference type="RuleBase" id="RU000477"/>
    </source>
</evidence>
<keyword evidence="5 9" id="KW-1133">Transmembrane helix</keyword>
<evidence type="ECO:0008006" key="12">
    <source>
        <dbReference type="Google" id="ProtNLM"/>
    </source>
</evidence>
<evidence type="ECO:0000256" key="8">
    <source>
        <dbReference type="SAM" id="MobiDB-lite"/>
    </source>
</evidence>